<keyword evidence="1" id="KW-0472">Membrane</keyword>
<dbReference type="AlphaFoldDB" id="A0A1K1PWI7"/>
<evidence type="ECO:0000313" key="2">
    <source>
        <dbReference type="EMBL" id="SFW51206.1"/>
    </source>
</evidence>
<reference evidence="2 3" key="1">
    <citation type="submission" date="2016-11" db="EMBL/GenBank/DDBJ databases">
        <authorList>
            <person name="Jaros S."/>
            <person name="Januszkiewicz K."/>
            <person name="Wedrychowicz H."/>
        </authorList>
    </citation>
    <scope>NUCLEOTIDE SEQUENCE [LARGE SCALE GENOMIC DNA]</scope>
    <source>
        <strain evidence="2 3">YL228</strain>
    </source>
</reference>
<sequence length="141" mass="15692">MRDIILACIGIVTAAAGCVYLARLLYYKKFGVIAKAEVLEAKEVIKKKGIVLESVAFKSSRADNYVHIMKYDIGGKTYEVQDKAGYTQPLKVGSTHLILCDPKEPEKFKFEEDVQKHITIAGALVAMAVVFAGRFIYSYLH</sequence>
<dbReference type="EMBL" id="FPIP01000011">
    <property type="protein sequence ID" value="SFW51206.1"/>
    <property type="molecule type" value="Genomic_DNA"/>
</dbReference>
<dbReference type="Proteomes" id="UP000183461">
    <property type="component" value="Unassembled WGS sequence"/>
</dbReference>
<evidence type="ECO:0008006" key="4">
    <source>
        <dbReference type="Google" id="ProtNLM"/>
    </source>
</evidence>
<proteinExistence type="predicted"/>
<keyword evidence="1" id="KW-1133">Transmembrane helix</keyword>
<dbReference type="PROSITE" id="PS51257">
    <property type="entry name" value="PROKAR_LIPOPROTEIN"/>
    <property type="match status" value="1"/>
</dbReference>
<keyword evidence="1" id="KW-0812">Transmembrane</keyword>
<accession>A0A1K1PWI7</accession>
<name>A0A1K1PWI7_RUMFL</name>
<protein>
    <recommendedName>
        <fullName evidence="4">DUF3592 domain-containing protein</fullName>
    </recommendedName>
</protein>
<evidence type="ECO:0000313" key="3">
    <source>
        <dbReference type="Proteomes" id="UP000183461"/>
    </source>
</evidence>
<gene>
    <name evidence="2" type="ORF">SAMN02910280_0134</name>
</gene>
<dbReference type="RefSeq" id="WP_072301198.1">
    <property type="nucleotide sequence ID" value="NZ_FPIP01000011.1"/>
</dbReference>
<organism evidence="2 3">
    <name type="scientific">Ruminococcus flavefaciens</name>
    <dbReference type="NCBI Taxonomy" id="1265"/>
    <lineage>
        <taxon>Bacteria</taxon>
        <taxon>Bacillati</taxon>
        <taxon>Bacillota</taxon>
        <taxon>Clostridia</taxon>
        <taxon>Eubacteriales</taxon>
        <taxon>Oscillospiraceae</taxon>
        <taxon>Ruminococcus</taxon>
    </lineage>
</organism>
<evidence type="ECO:0000256" key="1">
    <source>
        <dbReference type="SAM" id="Phobius"/>
    </source>
</evidence>
<feature type="transmembrane region" description="Helical" evidence="1">
    <location>
        <begin position="118"/>
        <end position="137"/>
    </location>
</feature>